<evidence type="ECO:0000313" key="2">
    <source>
        <dbReference type="Proteomes" id="UP000283634"/>
    </source>
</evidence>
<dbReference type="EMBL" id="MKGL01000204">
    <property type="protein sequence ID" value="RNF03215.1"/>
    <property type="molecule type" value="Genomic_DNA"/>
</dbReference>
<dbReference type="Proteomes" id="UP000283634">
    <property type="component" value="Unassembled WGS sequence"/>
</dbReference>
<proteinExistence type="predicted"/>
<evidence type="ECO:0000313" key="1">
    <source>
        <dbReference type="EMBL" id="RNF03215.1"/>
    </source>
</evidence>
<gene>
    <name evidence="1" type="ORF">TraAM80_05895</name>
</gene>
<dbReference type="AlphaFoldDB" id="A0A422NCL3"/>
<accession>A0A422NCL3</accession>
<dbReference type="GeneID" id="40329828"/>
<reference evidence="1 2" key="1">
    <citation type="journal article" date="2018" name="BMC Genomics">
        <title>Genomic comparison of Trypanosoma conorhini and Trypanosoma rangeli to Trypanosoma cruzi strains of high and low virulence.</title>
        <authorList>
            <person name="Bradwell K.R."/>
            <person name="Koparde V.N."/>
            <person name="Matveyev A.V."/>
            <person name="Serrano M.G."/>
            <person name="Alves J.M."/>
            <person name="Parikh H."/>
            <person name="Huang B."/>
            <person name="Lee V."/>
            <person name="Espinosa-Alvarez O."/>
            <person name="Ortiz P.A."/>
            <person name="Costa-Martins A.G."/>
            <person name="Teixeira M.M."/>
            <person name="Buck G.A."/>
        </authorList>
    </citation>
    <scope>NUCLEOTIDE SEQUENCE [LARGE SCALE GENOMIC DNA]</scope>
    <source>
        <strain evidence="1 2">AM80</strain>
    </source>
</reference>
<name>A0A422NCL3_TRYRA</name>
<keyword evidence="2" id="KW-1185">Reference proteome</keyword>
<protein>
    <submittedName>
        <fullName evidence="1">Uncharacterized protein</fullName>
    </submittedName>
</protein>
<dbReference type="RefSeq" id="XP_029237382.1">
    <property type="nucleotide sequence ID" value="XM_029382757.1"/>
</dbReference>
<comment type="caution">
    <text evidence="1">The sequence shown here is derived from an EMBL/GenBank/DDBJ whole genome shotgun (WGS) entry which is preliminary data.</text>
</comment>
<sequence>MLLASQMGGEGIVYQRLVFRPSRITATESVFGALLFNARGIRTVIAPHPAVTTLVYIDKYGRPICNSTETDVSFVSTRDNKFYLQRVLEGGEVIRWRAPGLDHLKKR</sequence>
<organism evidence="1 2">
    <name type="scientific">Trypanosoma rangeli</name>
    <dbReference type="NCBI Taxonomy" id="5698"/>
    <lineage>
        <taxon>Eukaryota</taxon>
        <taxon>Discoba</taxon>
        <taxon>Euglenozoa</taxon>
        <taxon>Kinetoplastea</taxon>
        <taxon>Metakinetoplastina</taxon>
        <taxon>Trypanosomatida</taxon>
        <taxon>Trypanosomatidae</taxon>
        <taxon>Trypanosoma</taxon>
        <taxon>Herpetosoma</taxon>
    </lineage>
</organism>